<dbReference type="PANTHER" id="PTHR24042">
    <property type="entry name" value="NEL HOMOLOG"/>
    <property type="match status" value="1"/>
</dbReference>
<dbReference type="InterPro" id="IPR014716">
    <property type="entry name" value="Fibrinogen_a/b/g_C_1"/>
</dbReference>
<dbReference type="InterPro" id="IPR051586">
    <property type="entry name" value="PKC-binding_NELL"/>
</dbReference>
<evidence type="ECO:0000259" key="10">
    <source>
        <dbReference type="PROSITE" id="PS51406"/>
    </source>
</evidence>
<evidence type="ECO:0000256" key="5">
    <source>
        <dbReference type="ARBA" id="ARBA00023180"/>
    </source>
</evidence>
<feature type="chain" id="PRO_5046459880" evidence="7">
    <location>
        <begin position="25"/>
        <end position="667"/>
    </location>
</feature>
<comment type="caution">
    <text evidence="11">The sequence shown here is derived from an EMBL/GenBank/DDBJ whole genome shotgun (WGS) entry which is preliminary data.</text>
</comment>
<dbReference type="SMART" id="SM00179">
    <property type="entry name" value="EGF_CA"/>
    <property type="match status" value="6"/>
</dbReference>
<dbReference type="Pfam" id="PF00147">
    <property type="entry name" value="Fibrinogen_C"/>
    <property type="match status" value="1"/>
</dbReference>
<accession>A0ABN8LSZ8</accession>
<evidence type="ECO:0000259" key="8">
    <source>
        <dbReference type="PROSITE" id="PS50026"/>
    </source>
</evidence>
<evidence type="ECO:0000256" key="2">
    <source>
        <dbReference type="ARBA" id="ARBA00022729"/>
    </source>
</evidence>
<gene>
    <name evidence="11" type="ORF">PEVE_00000231</name>
</gene>
<organism evidence="11 12">
    <name type="scientific">Porites evermanni</name>
    <dbReference type="NCBI Taxonomy" id="104178"/>
    <lineage>
        <taxon>Eukaryota</taxon>
        <taxon>Metazoa</taxon>
        <taxon>Cnidaria</taxon>
        <taxon>Anthozoa</taxon>
        <taxon>Hexacorallia</taxon>
        <taxon>Scleractinia</taxon>
        <taxon>Fungiina</taxon>
        <taxon>Poritidae</taxon>
        <taxon>Porites</taxon>
    </lineage>
</organism>
<dbReference type="Proteomes" id="UP001159427">
    <property type="component" value="Unassembled WGS sequence"/>
</dbReference>
<dbReference type="InterPro" id="IPR049883">
    <property type="entry name" value="NOTCH1_EGF-like"/>
</dbReference>
<proteinExistence type="predicted"/>
<feature type="domain" description="EGF-like" evidence="8">
    <location>
        <begin position="209"/>
        <end position="249"/>
    </location>
</feature>
<name>A0ABN8LSZ8_9CNID</name>
<dbReference type="PROSITE" id="PS01186">
    <property type="entry name" value="EGF_2"/>
    <property type="match status" value="6"/>
</dbReference>
<feature type="domain" description="Fibrinogen C-terminal" evidence="10">
    <location>
        <begin position="418"/>
        <end position="469"/>
    </location>
</feature>
<evidence type="ECO:0000256" key="4">
    <source>
        <dbReference type="ARBA" id="ARBA00023157"/>
    </source>
</evidence>
<feature type="domain" description="EGF-like" evidence="8">
    <location>
        <begin position="332"/>
        <end position="372"/>
    </location>
</feature>
<dbReference type="PROSITE" id="PS51406">
    <property type="entry name" value="FIBRINOGEN_C_2"/>
    <property type="match status" value="1"/>
</dbReference>
<keyword evidence="4" id="KW-1015">Disulfide bond</keyword>
<evidence type="ECO:0000256" key="7">
    <source>
        <dbReference type="SAM" id="SignalP"/>
    </source>
</evidence>
<keyword evidence="1 6" id="KW-0245">EGF-like domain</keyword>
<evidence type="ECO:0000313" key="12">
    <source>
        <dbReference type="Proteomes" id="UP001159427"/>
    </source>
</evidence>
<reference evidence="11 12" key="1">
    <citation type="submission" date="2022-05" db="EMBL/GenBank/DDBJ databases">
        <authorList>
            <consortium name="Genoscope - CEA"/>
            <person name="William W."/>
        </authorList>
    </citation>
    <scope>NUCLEOTIDE SEQUENCE [LARGE SCALE GENOMIC DNA]</scope>
</reference>
<feature type="domain" description="EGF-like" evidence="8">
    <location>
        <begin position="250"/>
        <end position="290"/>
    </location>
</feature>
<dbReference type="PROSITE" id="PS50026">
    <property type="entry name" value="EGF_3"/>
    <property type="match status" value="6"/>
</dbReference>
<evidence type="ECO:0000313" key="11">
    <source>
        <dbReference type="EMBL" id="CAH3018921.1"/>
    </source>
</evidence>
<keyword evidence="5" id="KW-0325">Glycoprotein</keyword>
<feature type="signal peptide" evidence="7">
    <location>
        <begin position="1"/>
        <end position="24"/>
    </location>
</feature>
<sequence>MAMRYLVHIKLLFLLSHVFNRVISEHCIKGEESIYGWKLQGYIYKTMMANFGYECVLTCRQDKRCQSFNWVISLDMCEFSNRTKEARPEDFVPDPDRYYYRRDVNRVPLGSIPELPAETCKEIKASEGEAISKKYWMSIIKPGFTVLAHCDMNLGCMYYLAVPCFCSDVDECTASFPVCDVNAQCTNTRGSYTCTCKLGFSGDGKTCKDIDECKASSPVCDVNALCSNTRGSFSCACKLGFLGDGKTCQDVNECTASSPVCDVNAQCTNTRGSYTCACKRGFSGDGKTCKDVNECTASSPVCDVNAQCTNTRGSYTCACKRGFSGDGKTCKDVNECTASSPVCDANAQCTNTRGSYTCACKRGFSGDGKTCKGLAPFCPIVDINECSALPSVCDVNTNCQNKVGSYLCTCKPGFVGNGKACQVSITCSQIKRIDSKATDGIYRVTPSSSTFQVYCDMTSSGQGWTLIARFSNKDAKNWMSDSGVWWYDRRTSYGRTTDPSYNADMIAPAFWTVRGNELKITRTNDRQHTALLQTIGNCLGGRTFRSKITAFGNFRNGAIWASNRCLGHCTVQYGGQYATTGGFKQATCKGNIQGANAIGFWCDWSGGDGAVMMIGGGGKNCSRADHGIGITEADAASFDDGGTKEHDFGDEANSAQDTTYSLNLWVR</sequence>
<comment type="caution">
    <text evidence="6">Lacks conserved residue(s) required for the propagation of feature annotation.</text>
</comment>
<dbReference type="PROSITE" id="PS50948">
    <property type="entry name" value="PAN"/>
    <property type="match status" value="1"/>
</dbReference>
<dbReference type="InterPro" id="IPR018097">
    <property type="entry name" value="EGF_Ca-bd_CS"/>
</dbReference>
<dbReference type="EMBL" id="CALNXI010000100">
    <property type="protein sequence ID" value="CAH3018921.1"/>
    <property type="molecule type" value="Genomic_DNA"/>
</dbReference>
<dbReference type="InterPro" id="IPR000742">
    <property type="entry name" value="EGF"/>
</dbReference>
<keyword evidence="12" id="KW-1185">Reference proteome</keyword>
<evidence type="ECO:0000256" key="1">
    <source>
        <dbReference type="ARBA" id="ARBA00022536"/>
    </source>
</evidence>
<dbReference type="InterPro" id="IPR000152">
    <property type="entry name" value="EGF-type_Asp/Asn_hydroxyl_site"/>
</dbReference>
<dbReference type="SUPFAM" id="SSF57184">
    <property type="entry name" value="Growth factor receptor domain"/>
    <property type="match status" value="2"/>
</dbReference>
<dbReference type="PROSITE" id="PS01187">
    <property type="entry name" value="EGF_CA"/>
    <property type="match status" value="3"/>
</dbReference>
<dbReference type="CDD" id="cd00054">
    <property type="entry name" value="EGF_CA"/>
    <property type="match status" value="6"/>
</dbReference>
<dbReference type="Pfam" id="PF07645">
    <property type="entry name" value="EGF_CA"/>
    <property type="match status" value="1"/>
</dbReference>
<evidence type="ECO:0000256" key="3">
    <source>
        <dbReference type="ARBA" id="ARBA00022737"/>
    </source>
</evidence>
<evidence type="ECO:0000259" key="9">
    <source>
        <dbReference type="PROSITE" id="PS50948"/>
    </source>
</evidence>
<dbReference type="InterPro" id="IPR002181">
    <property type="entry name" value="Fibrinogen_a/b/g_C_dom"/>
</dbReference>
<feature type="domain" description="Apple" evidence="9">
    <location>
        <begin position="27"/>
        <end position="104"/>
    </location>
</feature>
<feature type="domain" description="EGF-like" evidence="8">
    <location>
        <begin position="291"/>
        <end position="331"/>
    </location>
</feature>
<protein>
    <submittedName>
        <fullName evidence="11">Uncharacterized protein</fullName>
    </submittedName>
</protein>
<feature type="domain" description="EGF-like" evidence="8">
    <location>
        <begin position="168"/>
        <end position="208"/>
    </location>
</feature>
<dbReference type="InterPro" id="IPR003609">
    <property type="entry name" value="Pan_app"/>
</dbReference>
<dbReference type="NCBIfam" id="NF040941">
    <property type="entry name" value="GGGWT_bact"/>
    <property type="match status" value="1"/>
</dbReference>
<dbReference type="Gene3D" id="2.10.25.10">
    <property type="entry name" value="Laminin"/>
    <property type="match status" value="6"/>
</dbReference>
<dbReference type="InterPro" id="IPR024731">
    <property type="entry name" value="NELL2-like_EGF"/>
</dbReference>
<dbReference type="InterPro" id="IPR036056">
    <property type="entry name" value="Fibrinogen-like_C"/>
</dbReference>
<keyword evidence="2 7" id="KW-0732">Signal</keyword>
<dbReference type="InterPro" id="IPR009030">
    <property type="entry name" value="Growth_fac_rcpt_cys_sf"/>
</dbReference>
<dbReference type="SUPFAM" id="SSF56496">
    <property type="entry name" value="Fibrinogen C-terminal domain-like"/>
    <property type="match status" value="1"/>
</dbReference>
<dbReference type="SMART" id="SM00181">
    <property type="entry name" value="EGF"/>
    <property type="match status" value="6"/>
</dbReference>
<evidence type="ECO:0000256" key="6">
    <source>
        <dbReference type="PROSITE-ProRule" id="PRU00076"/>
    </source>
</evidence>
<dbReference type="InterPro" id="IPR001881">
    <property type="entry name" value="EGF-like_Ca-bd_dom"/>
</dbReference>
<dbReference type="PROSITE" id="PS00010">
    <property type="entry name" value="ASX_HYDROXYL"/>
    <property type="match status" value="6"/>
</dbReference>
<dbReference type="PANTHER" id="PTHR24042:SF5">
    <property type="entry name" value="EGF-LIKE CALCIUM-BINDING DOMAIN-CONTAINING PROTEIN"/>
    <property type="match status" value="1"/>
</dbReference>
<dbReference type="Pfam" id="PF12947">
    <property type="entry name" value="EGF_3"/>
    <property type="match status" value="5"/>
</dbReference>
<feature type="domain" description="EGF-like" evidence="8">
    <location>
        <begin position="382"/>
        <end position="422"/>
    </location>
</feature>
<dbReference type="Gene3D" id="3.90.215.10">
    <property type="entry name" value="Gamma Fibrinogen, chain A, domain 1"/>
    <property type="match status" value="1"/>
</dbReference>
<keyword evidence="3" id="KW-0677">Repeat</keyword>